<dbReference type="EMBL" id="JAUSUC010000054">
    <property type="protein sequence ID" value="MDQ0216509.1"/>
    <property type="molecule type" value="Genomic_DNA"/>
</dbReference>
<evidence type="ECO:0000313" key="2">
    <source>
        <dbReference type="EMBL" id="MDQ0216509.1"/>
    </source>
</evidence>
<feature type="transmembrane region" description="Helical" evidence="1">
    <location>
        <begin position="313"/>
        <end position="330"/>
    </location>
</feature>
<keyword evidence="1" id="KW-0472">Membrane</keyword>
<keyword evidence="3" id="KW-1185">Reference proteome</keyword>
<name>A0AAJ1T1B2_9BACI</name>
<accession>A0AAJ1T1B2</accession>
<protein>
    <submittedName>
        <fullName evidence="2">Membrane protein</fullName>
    </submittedName>
</protein>
<reference evidence="2" key="1">
    <citation type="submission" date="2023-07" db="EMBL/GenBank/DDBJ databases">
        <title>Genomic Encyclopedia of Type Strains, Phase IV (KMG-IV): sequencing the most valuable type-strain genomes for metagenomic binning, comparative biology and taxonomic classification.</title>
        <authorList>
            <person name="Goeker M."/>
        </authorList>
    </citation>
    <scope>NUCLEOTIDE SEQUENCE</scope>
    <source>
        <strain evidence="2">DSM 23947</strain>
    </source>
</reference>
<organism evidence="2 3">
    <name type="scientific">Oikeobacillus pervagus</name>
    <dbReference type="NCBI Taxonomy" id="1325931"/>
    <lineage>
        <taxon>Bacteria</taxon>
        <taxon>Bacillati</taxon>
        <taxon>Bacillota</taxon>
        <taxon>Bacilli</taxon>
        <taxon>Bacillales</taxon>
        <taxon>Bacillaceae</taxon>
        <taxon>Oikeobacillus</taxon>
    </lineage>
</organism>
<evidence type="ECO:0000313" key="3">
    <source>
        <dbReference type="Proteomes" id="UP001237207"/>
    </source>
</evidence>
<keyword evidence="1" id="KW-1133">Transmembrane helix</keyword>
<evidence type="ECO:0000256" key="1">
    <source>
        <dbReference type="SAM" id="Phobius"/>
    </source>
</evidence>
<feature type="transmembrane region" description="Helical" evidence="1">
    <location>
        <begin position="250"/>
        <end position="269"/>
    </location>
</feature>
<dbReference type="AlphaFoldDB" id="A0AAJ1T1B2"/>
<dbReference type="RefSeq" id="WP_307258569.1">
    <property type="nucleotide sequence ID" value="NZ_JAUSUC010000054.1"/>
</dbReference>
<gene>
    <name evidence="2" type="ORF">J2S13_002969</name>
</gene>
<feature type="transmembrane region" description="Helical" evidence="1">
    <location>
        <begin position="336"/>
        <end position="359"/>
    </location>
</feature>
<keyword evidence="1" id="KW-0812">Transmembrane</keyword>
<proteinExistence type="predicted"/>
<dbReference type="Proteomes" id="UP001237207">
    <property type="component" value="Unassembled WGS sequence"/>
</dbReference>
<sequence length="370" mass="43361">MEMQTINNRQFTNQLPKWAIGLMVILIILFGVISLGIFLWSIWEWSHTGFTFLVLFFMAGLFLWLSHLSYKNLRLYLDYIFKIDLGDQGYYYYMKDKKKNEEVEIFLPYERMEYVLIGQDYRFEPKYSIGYERTKVTFMAIKTAKVLMYGESSEGKSEVLSFTLSSSHTVDDWIGVFLHHHVPVYHTDYALTATANTPEAIQQVPKQLYEGSLPFVPGTTTEKVDHFHMTEKQTELLQKNKKIRKRKARFFKLLLVLFQIVLISLWFPHWEIQDGMFQDNSRESLVGIATIFTLFFIYAYVGVEKWYDPLKDMAIIDAGMVIATVFSQANHPDFPAAVMAYGLTINILTLSLFYLGRLIDWIKKFLKMMP</sequence>
<feature type="transmembrane region" description="Helical" evidence="1">
    <location>
        <begin position="284"/>
        <end position="301"/>
    </location>
</feature>
<feature type="transmembrane region" description="Helical" evidence="1">
    <location>
        <begin position="49"/>
        <end position="70"/>
    </location>
</feature>
<comment type="caution">
    <text evidence="2">The sequence shown here is derived from an EMBL/GenBank/DDBJ whole genome shotgun (WGS) entry which is preliminary data.</text>
</comment>
<feature type="transmembrane region" description="Helical" evidence="1">
    <location>
        <begin position="20"/>
        <end position="43"/>
    </location>
</feature>